<dbReference type="InterPro" id="IPR001875">
    <property type="entry name" value="DED_dom"/>
</dbReference>
<evidence type="ECO:0000256" key="2">
    <source>
        <dbReference type="SAM" id="Coils"/>
    </source>
</evidence>
<proteinExistence type="predicted"/>
<sequence>MSTTEYNHLLFEISERIDELNALQRLVFMCRGKLASGNENIHDALALFKELEENDYLGVDRLKLMKELLKSVKEWTLFGKVKKLENKRKEYKALLEKIIRALDELNDLERLITICEGNIREESEGNIDDVRSLFEELEKHENLGIDCLDVVKVILAEMGKTDLLREVEEFEERRDQEDESEAKREQRAALMSSVRSTLSGVVNIKTVFQVVAGGLTVVSAMEVLSRWSSFDQLVAAVQTCVLPAGTRLVQISDGCVCLTVQAESLSALKSLWKLYQDGTLQKHLHDFFVTDEVRELADGEDVEVNVTIEEEEYQKACLDLVQGALGGATIDNVEKGRRNSDSAVYFNAKELPLSRIQCLETEVKYLHKRIILLEGKKDNMGSYAFEEKEIAPLGPPDENFDYKSWDATKMEKDTTKVKGSEGRHSELTIKSMDTEKMDMVQRYLENVPEKCSVITDASDSGLGTRTAVSEEETEDGRDPKRLCLRDLRKESINELDRRLGVDRVGSERVFQFFGLKSGSKSYRYRCVSRIAQSFPDTPVDLIRQCFEALQMYDLVDLLEKAVKPISLHPVLSPEELQTLRTDNLPTKCHNNVVVLVVNDSTDNVLNQKIEAFFKELNSQNVVTVIESSSSKENRKALSDLKMKRMQKERLVLEAKELISPSNYIRRKQMQWKEPFHSSRTGNFFRKIENDVEELSKQIEMDKPLMEKLLRETEKAKTITTSAMDNWIQNQEKFTAIVLVFVIDERKSIYNYDDLAECVASKLTSLPHHTKVVVGAPRSIIIDKVPEILSVGSPGMPLKSSIYNSMIEIFFKRYHQLDLISMMRELKRTCPELNPERRMDVIRSNLSTLPSFEKRKAQELEQS</sequence>
<protein>
    <recommendedName>
        <fullName evidence="3">DED domain-containing protein</fullName>
    </recommendedName>
</protein>
<evidence type="ECO:0000313" key="4">
    <source>
        <dbReference type="EMBL" id="PFX16508.1"/>
    </source>
</evidence>
<dbReference type="GO" id="GO:0006915">
    <property type="term" value="P:apoptotic process"/>
    <property type="evidence" value="ECO:0007669"/>
    <property type="project" value="UniProtKB-KW"/>
</dbReference>
<dbReference type="OrthoDB" id="6422954at2759"/>
<evidence type="ECO:0000256" key="1">
    <source>
        <dbReference type="ARBA" id="ARBA00022703"/>
    </source>
</evidence>
<keyword evidence="2" id="KW-0175">Coiled coil</keyword>
<feature type="coiled-coil region" evidence="2">
    <location>
        <begin position="81"/>
        <end position="180"/>
    </location>
</feature>
<dbReference type="EMBL" id="LSMT01000540">
    <property type="protein sequence ID" value="PFX16508.1"/>
    <property type="molecule type" value="Genomic_DNA"/>
</dbReference>
<keyword evidence="1" id="KW-0053">Apoptosis</keyword>
<dbReference type="InterPro" id="IPR011029">
    <property type="entry name" value="DEATH-like_dom_sf"/>
</dbReference>
<dbReference type="InterPro" id="IPR049341">
    <property type="entry name" value="TRADD-like_N"/>
</dbReference>
<accession>A0A2B4RJH0</accession>
<comment type="caution">
    <text evidence="4">The sequence shown here is derived from an EMBL/GenBank/DDBJ whole genome shotgun (WGS) entry which is preliminary data.</text>
</comment>
<dbReference type="SUPFAM" id="SSF47986">
    <property type="entry name" value="DEATH domain"/>
    <property type="match status" value="2"/>
</dbReference>
<keyword evidence="5" id="KW-1185">Reference proteome</keyword>
<dbReference type="Gene3D" id="1.10.533.10">
    <property type="entry name" value="Death Domain, Fas"/>
    <property type="match status" value="2"/>
</dbReference>
<dbReference type="Pfam" id="PF01335">
    <property type="entry name" value="DED"/>
    <property type="match status" value="1"/>
</dbReference>
<dbReference type="Proteomes" id="UP000225706">
    <property type="component" value="Unassembled WGS sequence"/>
</dbReference>
<dbReference type="GO" id="GO:0042981">
    <property type="term" value="P:regulation of apoptotic process"/>
    <property type="evidence" value="ECO:0007669"/>
    <property type="project" value="InterPro"/>
</dbReference>
<dbReference type="AlphaFoldDB" id="A0A2B4RJH0"/>
<dbReference type="SMART" id="SM00031">
    <property type="entry name" value="DED"/>
    <property type="match status" value="2"/>
</dbReference>
<evidence type="ECO:0000259" key="3">
    <source>
        <dbReference type="PROSITE" id="PS50168"/>
    </source>
</evidence>
<dbReference type="PROSITE" id="PS50168">
    <property type="entry name" value="DED"/>
    <property type="match status" value="2"/>
</dbReference>
<reference evidence="5" key="1">
    <citation type="journal article" date="2017" name="bioRxiv">
        <title>Comparative analysis of the genomes of Stylophora pistillata and Acropora digitifera provides evidence for extensive differences between species of corals.</title>
        <authorList>
            <person name="Voolstra C.R."/>
            <person name="Li Y."/>
            <person name="Liew Y.J."/>
            <person name="Baumgarten S."/>
            <person name="Zoccola D."/>
            <person name="Flot J.-F."/>
            <person name="Tambutte S."/>
            <person name="Allemand D."/>
            <person name="Aranda M."/>
        </authorList>
    </citation>
    <scope>NUCLEOTIDE SEQUENCE [LARGE SCALE GENOMIC DNA]</scope>
</reference>
<feature type="domain" description="DED" evidence="3">
    <location>
        <begin position="5"/>
        <end position="83"/>
    </location>
</feature>
<name>A0A2B4RJH0_STYPI</name>
<dbReference type="PANTHER" id="PTHR48169:SF7">
    <property type="entry name" value="CASPASE 10"/>
    <property type="match status" value="1"/>
</dbReference>
<evidence type="ECO:0000313" key="5">
    <source>
        <dbReference type="Proteomes" id="UP000225706"/>
    </source>
</evidence>
<feature type="domain" description="DED" evidence="3">
    <location>
        <begin position="90"/>
        <end position="169"/>
    </location>
</feature>
<organism evidence="4 5">
    <name type="scientific">Stylophora pistillata</name>
    <name type="common">Smooth cauliflower coral</name>
    <dbReference type="NCBI Taxonomy" id="50429"/>
    <lineage>
        <taxon>Eukaryota</taxon>
        <taxon>Metazoa</taxon>
        <taxon>Cnidaria</taxon>
        <taxon>Anthozoa</taxon>
        <taxon>Hexacorallia</taxon>
        <taxon>Scleractinia</taxon>
        <taxon>Astrocoeniina</taxon>
        <taxon>Pocilloporidae</taxon>
        <taxon>Stylophora</taxon>
    </lineage>
</organism>
<dbReference type="Pfam" id="PF20694">
    <property type="entry name" value="TRADD-like_N"/>
    <property type="match status" value="1"/>
</dbReference>
<dbReference type="STRING" id="50429.A0A2B4RJH0"/>
<gene>
    <name evidence="4" type="ORF">AWC38_SpisGene19212</name>
</gene>
<dbReference type="PANTHER" id="PTHR48169">
    <property type="entry name" value="DED DOMAIN-CONTAINING PROTEIN"/>
    <property type="match status" value="1"/>
</dbReference>